<proteinExistence type="predicted"/>
<name>A0A381X9F1_9ZZZZ</name>
<evidence type="ECO:0000313" key="1">
    <source>
        <dbReference type="EMBL" id="SVA60807.1"/>
    </source>
</evidence>
<feature type="non-terminal residue" evidence="1">
    <location>
        <position position="75"/>
    </location>
</feature>
<organism evidence="1">
    <name type="scientific">marine metagenome</name>
    <dbReference type="NCBI Taxonomy" id="408172"/>
    <lineage>
        <taxon>unclassified sequences</taxon>
        <taxon>metagenomes</taxon>
        <taxon>ecological metagenomes</taxon>
    </lineage>
</organism>
<dbReference type="EMBL" id="UINC01014211">
    <property type="protein sequence ID" value="SVA60807.1"/>
    <property type="molecule type" value="Genomic_DNA"/>
</dbReference>
<sequence>MIIALDGVGEAAAFHHLITINQSTHPRPKSGAGHRVIASMNKSCSDILILQAATQAIAAERDIQGAGIGIEIFML</sequence>
<accession>A0A381X9F1</accession>
<dbReference type="AlphaFoldDB" id="A0A381X9F1"/>
<protein>
    <submittedName>
        <fullName evidence="1">Uncharacterized protein</fullName>
    </submittedName>
</protein>
<reference evidence="1" key="1">
    <citation type="submission" date="2018-05" db="EMBL/GenBank/DDBJ databases">
        <authorList>
            <person name="Lanie J.A."/>
            <person name="Ng W.-L."/>
            <person name="Kazmierczak K.M."/>
            <person name="Andrzejewski T.M."/>
            <person name="Davidsen T.M."/>
            <person name="Wayne K.J."/>
            <person name="Tettelin H."/>
            <person name="Glass J.I."/>
            <person name="Rusch D."/>
            <person name="Podicherti R."/>
            <person name="Tsui H.-C.T."/>
            <person name="Winkler M.E."/>
        </authorList>
    </citation>
    <scope>NUCLEOTIDE SEQUENCE</scope>
</reference>
<gene>
    <name evidence="1" type="ORF">METZ01_LOCUS113661</name>
</gene>